<feature type="domain" description="NERD" evidence="1">
    <location>
        <begin position="41"/>
        <end position="160"/>
    </location>
</feature>
<accession>A0A3N9UDV3</accession>
<dbReference type="RefSeq" id="WP_124764687.1">
    <property type="nucleotide sequence ID" value="NZ_JAFBDY010000008.1"/>
</dbReference>
<dbReference type="AlphaFoldDB" id="A0A3N9UDV3"/>
<dbReference type="Pfam" id="PF08378">
    <property type="entry name" value="NERD"/>
    <property type="match status" value="1"/>
</dbReference>
<evidence type="ECO:0000313" key="3">
    <source>
        <dbReference type="Proteomes" id="UP000274033"/>
    </source>
</evidence>
<name>A0A3N9UDV3_9BACI</name>
<evidence type="ECO:0000259" key="1">
    <source>
        <dbReference type="PROSITE" id="PS50965"/>
    </source>
</evidence>
<reference evidence="2 3" key="1">
    <citation type="journal article" date="2013" name="J. Microbiol.">
        <title>Lysinibacillus chungkukjangi sp. nov., isolated from Chungkukjang, Korean fermented soybean food.</title>
        <authorList>
            <person name="Kim S.J."/>
            <person name="Jang Y.H."/>
            <person name="Hamada M."/>
            <person name="Ahn J.H."/>
            <person name="Weon H.Y."/>
            <person name="Suzuki K."/>
            <person name="Whang K.S."/>
            <person name="Kwon S.W."/>
        </authorList>
    </citation>
    <scope>NUCLEOTIDE SEQUENCE [LARGE SCALE GENOMIC DNA]</scope>
    <source>
        <strain evidence="2 3">MCCC 1A12701</strain>
    </source>
</reference>
<dbReference type="PROSITE" id="PS50965">
    <property type="entry name" value="NERD"/>
    <property type="match status" value="1"/>
</dbReference>
<protein>
    <submittedName>
        <fullName evidence="2">NERD domain-containing protein</fullName>
    </submittedName>
</protein>
<sequence>MITVERQVPSKIYVLDAIKRRANGNIETIEMIENLLRLAEIGYEGELKVDRLWSEISVPDNSILIHSYETKNDFGNSHQIDTLFVCPNFIVILEIKNLTGYIWYEKEKNQFLRRKKNGEVESFQSPIEQVIRHADFIERTVERLGLTVPIYKMVLIAEPSTVIGPVPTDPPIIHAVGLPSKIKELNIQYERKALPKVHYELLSNHILDRLNPTIYKPRFEIPPLRKGALCLCGNNMKFDYGKFICSCGIKSRDPLYQGLHDYRFLYSEWITNSEFRSFFNIKNQALVSKVLARLNFQYKGSTKSRKYKIPKDILKRID</sequence>
<dbReference type="OrthoDB" id="569879at2"/>
<evidence type="ECO:0000313" key="2">
    <source>
        <dbReference type="EMBL" id="RQW74437.1"/>
    </source>
</evidence>
<dbReference type="EMBL" id="RRCT01000009">
    <property type="protein sequence ID" value="RQW74437.1"/>
    <property type="molecule type" value="Genomic_DNA"/>
</dbReference>
<organism evidence="2 3">
    <name type="scientific">Lysinibacillus composti</name>
    <dbReference type="NCBI Taxonomy" id="720633"/>
    <lineage>
        <taxon>Bacteria</taxon>
        <taxon>Bacillati</taxon>
        <taxon>Bacillota</taxon>
        <taxon>Bacilli</taxon>
        <taxon>Bacillales</taxon>
        <taxon>Bacillaceae</taxon>
        <taxon>Lysinibacillus</taxon>
    </lineage>
</organism>
<keyword evidence="3" id="KW-1185">Reference proteome</keyword>
<dbReference type="InterPro" id="IPR011528">
    <property type="entry name" value="NERD"/>
</dbReference>
<gene>
    <name evidence="2" type="ORF">EBB45_11145</name>
</gene>
<dbReference type="Proteomes" id="UP000274033">
    <property type="component" value="Unassembled WGS sequence"/>
</dbReference>
<proteinExistence type="predicted"/>
<comment type="caution">
    <text evidence="2">The sequence shown here is derived from an EMBL/GenBank/DDBJ whole genome shotgun (WGS) entry which is preliminary data.</text>
</comment>